<dbReference type="EMBL" id="SRLO01003970">
    <property type="protein sequence ID" value="TNN30942.1"/>
    <property type="molecule type" value="Genomic_DNA"/>
</dbReference>
<proteinExistence type="predicted"/>
<gene>
    <name evidence="1" type="ORF">EYF80_058906</name>
</gene>
<dbReference type="Proteomes" id="UP000314294">
    <property type="component" value="Unassembled WGS sequence"/>
</dbReference>
<evidence type="ECO:0000313" key="2">
    <source>
        <dbReference type="Proteomes" id="UP000314294"/>
    </source>
</evidence>
<name>A0A4Z2ERM6_9TELE</name>
<comment type="caution">
    <text evidence="1">The sequence shown here is derived from an EMBL/GenBank/DDBJ whole genome shotgun (WGS) entry which is preliminary data.</text>
</comment>
<organism evidence="1 2">
    <name type="scientific">Liparis tanakae</name>
    <name type="common">Tanaka's snailfish</name>
    <dbReference type="NCBI Taxonomy" id="230148"/>
    <lineage>
        <taxon>Eukaryota</taxon>
        <taxon>Metazoa</taxon>
        <taxon>Chordata</taxon>
        <taxon>Craniata</taxon>
        <taxon>Vertebrata</taxon>
        <taxon>Euteleostomi</taxon>
        <taxon>Actinopterygii</taxon>
        <taxon>Neopterygii</taxon>
        <taxon>Teleostei</taxon>
        <taxon>Neoteleostei</taxon>
        <taxon>Acanthomorphata</taxon>
        <taxon>Eupercaria</taxon>
        <taxon>Perciformes</taxon>
        <taxon>Cottioidei</taxon>
        <taxon>Cottales</taxon>
        <taxon>Liparidae</taxon>
        <taxon>Liparis</taxon>
    </lineage>
</organism>
<protein>
    <submittedName>
        <fullName evidence="1">Uncharacterized protein</fullName>
    </submittedName>
</protein>
<sequence>MAIIFGFAGQSEGAPALHREDDPDVKVLHTNSIGRETPLQSNDTLAIRQHYRLCPQGAPDPTRRLNDCRAAFQT</sequence>
<accession>A0A4Z2ERM6</accession>
<reference evidence="1 2" key="1">
    <citation type="submission" date="2019-03" db="EMBL/GenBank/DDBJ databases">
        <title>First draft genome of Liparis tanakae, snailfish: a comprehensive survey of snailfish specific genes.</title>
        <authorList>
            <person name="Kim W."/>
            <person name="Song I."/>
            <person name="Jeong J.-H."/>
            <person name="Kim D."/>
            <person name="Kim S."/>
            <person name="Ryu S."/>
            <person name="Song J.Y."/>
            <person name="Lee S.K."/>
        </authorList>
    </citation>
    <scope>NUCLEOTIDE SEQUENCE [LARGE SCALE GENOMIC DNA]</scope>
    <source>
        <tissue evidence="1">Muscle</tissue>
    </source>
</reference>
<evidence type="ECO:0000313" key="1">
    <source>
        <dbReference type="EMBL" id="TNN30942.1"/>
    </source>
</evidence>
<dbReference type="AlphaFoldDB" id="A0A4Z2ERM6"/>
<keyword evidence="2" id="KW-1185">Reference proteome</keyword>